<evidence type="ECO:0000313" key="2">
    <source>
        <dbReference type="Proteomes" id="UP001145114"/>
    </source>
</evidence>
<name>A0ACC1HU66_9FUNG</name>
<proteinExistence type="predicted"/>
<reference evidence="1" key="1">
    <citation type="submission" date="2022-06" db="EMBL/GenBank/DDBJ databases">
        <title>Phylogenomic reconstructions and comparative analyses of Kickxellomycotina fungi.</title>
        <authorList>
            <person name="Reynolds N.K."/>
            <person name="Stajich J.E."/>
            <person name="Barry K."/>
            <person name="Grigoriev I.V."/>
            <person name="Crous P."/>
            <person name="Smith M.E."/>
        </authorList>
    </citation>
    <scope>NUCLEOTIDE SEQUENCE</scope>
    <source>
        <strain evidence="1">RSA 2271</strain>
    </source>
</reference>
<organism evidence="1 2">
    <name type="scientific">Spiromyces aspiralis</name>
    <dbReference type="NCBI Taxonomy" id="68401"/>
    <lineage>
        <taxon>Eukaryota</taxon>
        <taxon>Fungi</taxon>
        <taxon>Fungi incertae sedis</taxon>
        <taxon>Zoopagomycota</taxon>
        <taxon>Kickxellomycotina</taxon>
        <taxon>Kickxellomycetes</taxon>
        <taxon>Kickxellales</taxon>
        <taxon>Kickxellaceae</taxon>
        <taxon>Spiromyces</taxon>
    </lineage>
</organism>
<comment type="caution">
    <text evidence="1">The sequence shown here is derived from an EMBL/GenBank/DDBJ whole genome shotgun (WGS) entry which is preliminary data.</text>
</comment>
<protein>
    <submittedName>
        <fullName evidence="1">Major facilitator super transporter protein</fullName>
    </submittedName>
</protein>
<accession>A0ACC1HU66</accession>
<dbReference type="EMBL" id="JAMZIH010000047">
    <property type="protein sequence ID" value="KAJ1680098.1"/>
    <property type="molecule type" value="Genomic_DNA"/>
</dbReference>
<evidence type="ECO:0000313" key="1">
    <source>
        <dbReference type="EMBL" id="KAJ1680098.1"/>
    </source>
</evidence>
<keyword evidence="2" id="KW-1185">Reference proteome</keyword>
<sequence>MPRLKALTTGTVPSFLDAILNIAESDTSSSLAHYDNILWQLKHNGGKRIVMFGDDTWLRLFPDIFSRIDGTSSFFVTDTVEVDLNVTRNVHPELTRDDWEVAIFHYLGLDHIGHLGGPDSPMMGPKQQEMDAVIKEIYSIITEQDTQRMKADSRARPTLFVLMGDHGMNDAGNHGGSSLGEVSTALVFTDIGMRAEPIPDDDLLAQLLNRRIPQVNFASTVSVLFGVPIPRNNLGYPVMELLERRSDEDKLRSLQACTHQIYRLIVANSGGASETAFRVPSLNQFKASDISQVLGTMNKARYLYARALDLHAQFLAGGVRAVDAVQAYQEALELASAHLASTFSNYNFVAILSGTGIMVAALGGYVCLQFWRTSGGGGSSSSQRLCLWTVGSLACYVCSMFATSNIEEEHQYWYFWHQTLWLAFLCTRWTWQDALAPLGQVVLLRIIRSWNQTGIKWAGSPDLRHYLTVVNPQLGWAMFGATLVVCNFAIAWTILFNPSYWNGCDNSNSSSSSSGRDADATTAETWGSAVREKDGGESRRAALAGVLSRKRARAVSMKGKAFLASFCASSILVFVYKVEMNQAWDIVAVPKAAFGWLVPASLVGIAWTVYALAGAGVLMALYSAFAQRRRAATYQAKARLLGSLAIELAAAILPVLLLLIRHYNAPLFILYSLQLALFTRCISSARPPPGHAACLALFAPSPWLLLSTMHHASFYALGNSNSLASLDLSNAYAGVTHYNEVLVGILLFISNWAGPIWFSLGWIVVITRLAESLPLAASSLEMAGSVVGSKVTLSNNEAAAALKHRIGDLVVQSLTWTHGVQSVCMLALSVAITVHREHLFVWTVFAPKYLYQAAWFMFFYLGTFSTLLITFWAAASLLVTS</sequence>
<gene>
    <name evidence="1" type="primary">LAS21</name>
    <name evidence="1" type="ORF">EV182_000684</name>
</gene>
<dbReference type="Proteomes" id="UP001145114">
    <property type="component" value="Unassembled WGS sequence"/>
</dbReference>